<accession>A0A0S2DQY9</accession>
<dbReference type="KEGG" id="lez:GLE_5535"/>
<sequence>MGRIEGRASTSLPREVARNPRLDEAKVTVAMAQVDRLWDLLGPAEQTRLLRQLVNKVTVGNDTLEVHLRAGGLRATADEMQARTEAAA</sequence>
<dbReference type="EMBL" id="CP013140">
    <property type="protein sequence ID" value="ALN60876.1"/>
    <property type="molecule type" value="Genomic_DNA"/>
</dbReference>
<dbReference type="STRING" id="69.GLE_5535"/>
<evidence type="ECO:0000313" key="1">
    <source>
        <dbReference type="EMBL" id="ALN60876.1"/>
    </source>
</evidence>
<dbReference type="Proteomes" id="UP000061569">
    <property type="component" value="Chromosome"/>
</dbReference>
<reference evidence="1 2" key="1">
    <citation type="submission" date="2015-11" db="EMBL/GenBank/DDBJ databases">
        <title>Genome sequences of Lysobacter enzymogenes strain C3 and Lysobacter antibioticus ATCC 29479.</title>
        <authorList>
            <person name="Kobayashi D.Y."/>
        </authorList>
    </citation>
    <scope>NUCLEOTIDE SEQUENCE [LARGE SCALE GENOMIC DNA]</scope>
    <source>
        <strain evidence="1 2">C3</strain>
    </source>
</reference>
<dbReference type="AlphaFoldDB" id="A0A0S2DQY9"/>
<protein>
    <submittedName>
        <fullName evidence="1">Site-specific recombinase, resolvase family</fullName>
    </submittedName>
</protein>
<dbReference type="PATRIC" id="fig|69.6.peg.5454"/>
<gene>
    <name evidence="1" type="ORF">GLE_5535</name>
</gene>
<name>A0A0S2DQY9_LYSEN</name>
<proteinExistence type="predicted"/>
<organism evidence="1 2">
    <name type="scientific">Lysobacter enzymogenes</name>
    <dbReference type="NCBI Taxonomy" id="69"/>
    <lineage>
        <taxon>Bacteria</taxon>
        <taxon>Pseudomonadati</taxon>
        <taxon>Pseudomonadota</taxon>
        <taxon>Gammaproteobacteria</taxon>
        <taxon>Lysobacterales</taxon>
        <taxon>Lysobacteraceae</taxon>
        <taxon>Lysobacter</taxon>
    </lineage>
</organism>
<evidence type="ECO:0000313" key="2">
    <source>
        <dbReference type="Proteomes" id="UP000061569"/>
    </source>
</evidence>